<keyword evidence="2" id="KW-0805">Transcription regulation</keyword>
<dbReference type="CDD" id="cd05466">
    <property type="entry name" value="PBP2_LTTR_substrate"/>
    <property type="match status" value="1"/>
</dbReference>
<evidence type="ECO:0000256" key="1">
    <source>
        <dbReference type="ARBA" id="ARBA00009437"/>
    </source>
</evidence>
<dbReference type="InterPro" id="IPR036388">
    <property type="entry name" value="WH-like_DNA-bd_sf"/>
</dbReference>
<evidence type="ECO:0000313" key="7">
    <source>
        <dbReference type="Proteomes" id="UP001500888"/>
    </source>
</evidence>
<organism evidence="6 7">
    <name type="scientific">Sphaerisporangium flaviroseum</name>
    <dbReference type="NCBI Taxonomy" id="509199"/>
    <lineage>
        <taxon>Bacteria</taxon>
        <taxon>Bacillati</taxon>
        <taxon>Actinomycetota</taxon>
        <taxon>Actinomycetes</taxon>
        <taxon>Streptosporangiales</taxon>
        <taxon>Streptosporangiaceae</taxon>
        <taxon>Sphaerisporangium</taxon>
    </lineage>
</organism>
<evidence type="ECO:0000313" key="6">
    <source>
        <dbReference type="EMBL" id="GAA3800533.1"/>
    </source>
</evidence>
<dbReference type="Proteomes" id="UP001500888">
    <property type="component" value="Unassembled WGS sequence"/>
</dbReference>
<reference evidence="7" key="1">
    <citation type="journal article" date="2019" name="Int. J. Syst. Evol. Microbiol.">
        <title>The Global Catalogue of Microorganisms (GCM) 10K type strain sequencing project: providing services to taxonomists for standard genome sequencing and annotation.</title>
        <authorList>
            <consortium name="The Broad Institute Genomics Platform"/>
            <consortium name="The Broad Institute Genome Sequencing Center for Infectious Disease"/>
            <person name="Wu L."/>
            <person name="Ma J."/>
        </authorList>
    </citation>
    <scope>NUCLEOTIDE SEQUENCE [LARGE SCALE GENOMIC DNA]</scope>
    <source>
        <strain evidence="7">JCM 16908</strain>
    </source>
</reference>
<feature type="domain" description="HTH lysR-type" evidence="5">
    <location>
        <begin position="7"/>
        <end position="66"/>
    </location>
</feature>
<evidence type="ECO:0000256" key="4">
    <source>
        <dbReference type="ARBA" id="ARBA00023163"/>
    </source>
</evidence>
<dbReference type="PROSITE" id="PS50931">
    <property type="entry name" value="HTH_LYSR"/>
    <property type="match status" value="1"/>
</dbReference>
<dbReference type="Gene3D" id="3.40.190.10">
    <property type="entry name" value="Periplasmic binding protein-like II"/>
    <property type="match status" value="2"/>
</dbReference>
<dbReference type="InterPro" id="IPR005119">
    <property type="entry name" value="LysR_subst-bd"/>
</dbReference>
<keyword evidence="3" id="KW-0238">DNA-binding</keyword>
<dbReference type="SUPFAM" id="SSF46785">
    <property type="entry name" value="Winged helix' DNA-binding domain"/>
    <property type="match status" value="1"/>
</dbReference>
<dbReference type="Pfam" id="PF00126">
    <property type="entry name" value="HTH_1"/>
    <property type="match status" value="1"/>
</dbReference>
<protein>
    <submittedName>
        <fullName evidence="6">LysR family transcriptional regulator</fullName>
    </submittedName>
</protein>
<dbReference type="Pfam" id="PF03466">
    <property type="entry name" value="LysR_substrate"/>
    <property type="match status" value="1"/>
</dbReference>
<dbReference type="PANTHER" id="PTHR30346">
    <property type="entry name" value="TRANSCRIPTIONAL DUAL REGULATOR HCAR-RELATED"/>
    <property type="match status" value="1"/>
</dbReference>
<dbReference type="PRINTS" id="PR00039">
    <property type="entry name" value="HTHLYSR"/>
</dbReference>
<evidence type="ECO:0000259" key="5">
    <source>
        <dbReference type="PROSITE" id="PS50931"/>
    </source>
</evidence>
<dbReference type="PANTHER" id="PTHR30346:SF29">
    <property type="entry name" value="LYSR SUBSTRATE-BINDING"/>
    <property type="match status" value="1"/>
</dbReference>
<dbReference type="InterPro" id="IPR000847">
    <property type="entry name" value="LysR_HTH_N"/>
</dbReference>
<dbReference type="InterPro" id="IPR036390">
    <property type="entry name" value="WH_DNA-bd_sf"/>
</dbReference>
<dbReference type="EMBL" id="BAAAZR010000002">
    <property type="protein sequence ID" value="GAA3800533.1"/>
    <property type="molecule type" value="Genomic_DNA"/>
</dbReference>
<gene>
    <name evidence="6" type="ORF">GCM10022226_20160</name>
</gene>
<comment type="similarity">
    <text evidence="1">Belongs to the LysR transcriptional regulatory family.</text>
</comment>
<keyword evidence="7" id="KW-1185">Reference proteome</keyword>
<accession>A0ABP7HNP9</accession>
<keyword evidence="4" id="KW-0804">Transcription</keyword>
<evidence type="ECO:0000256" key="3">
    <source>
        <dbReference type="ARBA" id="ARBA00023125"/>
    </source>
</evidence>
<dbReference type="RefSeq" id="WP_344937061.1">
    <property type="nucleotide sequence ID" value="NZ_BAAAZR010000002.1"/>
</dbReference>
<sequence>MSSWSRIELRYLSALAAVARERSFSRAAETLGYTQSAVSQQIARLERIVGQQLVERPGGPRPVSLTAAGELLARHAESIVARLASAAADIDALAEGRSGVLRVGCFQSVGVRILPKVLRRFSAAWPQVEVRLTELPDDGGLLAQVEHGDLDLTFMTFPLVPGPFEAVELLDDPYVLVMRAGSEPAGRSSPLPLQLLTGLPLMTYSPLREANLVENRLGRPDLRDQIVFRSNDNGTLLGLAAEGVGAALMPSLSVDPERPGISVLDLDGVPPRVVGVAWHRDRYRIPAADAFVGFCHAVAAEERHARTPAGGSRPPHA</sequence>
<name>A0ABP7HNP9_9ACTN</name>
<dbReference type="Gene3D" id="1.10.10.10">
    <property type="entry name" value="Winged helix-like DNA-binding domain superfamily/Winged helix DNA-binding domain"/>
    <property type="match status" value="1"/>
</dbReference>
<comment type="caution">
    <text evidence="6">The sequence shown here is derived from an EMBL/GenBank/DDBJ whole genome shotgun (WGS) entry which is preliminary data.</text>
</comment>
<dbReference type="SUPFAM" id="SSF53850">
    <property type="entry name" value="Periplasmic binding protein-like II"/>
    <property type="match status" value="1"/>
</dbReference>
<proteinExistence type="inferred from homology"/>
<evidence type="ECO:0000256" key="2">
    <source>
        <dbReference type="ARBA" id="ARBA00023015"/>
    </source>
</evidence>